<dbReference type="InterPro" id="IPR000719">
    <property type="entry name" value="Prot_kinase_dom"/>
</dbReference>
<gene>
    <name evidence="3" type="ORF">CPELLU_LOCUS810</name>
</gene>
<organism evidence="3 4">
    <name type="scientific">Cetraspora pellucida</name>
    <dbReference type="NCBI Taxonomy" id="1433469"/>
    <lineage>
        <taxon>Eukaryota</taxon>
        <taxon>Fungi</taxon>
        <taxon>Fungi incertae sedis</taxon>
        <taxon>Mucoromycota</taxon>
        <taxon>Glomeromycotina</taxon>
        <taxon>Glomeromycetes</taxon>
        <taxon>Diversisporales</taxon>
        <taxon>Gigasporaceae</taxon>
        <taxon>Cetraspora</taxon>
    </lineage>
</organism>
<dbReference type="PROSITE" id="PS50011">
    <property type="entry name" value="PROTEIN_KINASE_DOM"/>
    <property type="match status" value="1"/>
</dbReference>
<dbReference type="InterPro" id="IPR011009">
    <property type="entry name" value="Kinase-like_dom_sf"/>
</dbReference>
<dbReference type="SUPFAM" id="SSF56112">
    <property type="entry name" value="Protein kinase-like (PK-like)"/>
    <property type="match status" value="1"/>
</dbReference>
<dbReference type="InterPro" id="IPR050767">
    <property type="entry name" value="Sel1_AlgK"/>
</dbReference>
<dbReference type="Pfam" id="PF08238">
    <property type="entry name" value="Sel1"/>
    <property type="match status" value="3"/>
</dbReference>
<dbReference type="InterPro" id="IPR001245">
    <property type="entry name" value="Ser-Thr/Tyr_kinase_cat_dom"/>
</dbReference>
<dbReference type="PANTHER" id="PTHR11102:SF160">
    <property type="entry name" value="ERAD-ASSOCIATED E3 UBIQUITIN-PROTEIN LIGASE COMPONENT HRD3"/>
    <property type="match status" value="1"/>
</dbReference>
<dbReference type="GO" id="GO:0004672">
    <property type="term" value="F:protein kinase activity"/>
    <property type="evidence" value="ECO:0007669"/>
    <property type="project" value="InterPro"/>
</dbReference>
<dbReference type="Pfam" id="PF07714">
    <property type="entry name" value="PK_Tyr_Ser-Thr"/>
    <property type="match status" value="1"/>
</dbReference>
<accession>A0A9N8Z310</accession>
<sequence length="1167" mass="133896">MVISDGNGYYFVREYYTMDLRSYFSQMRANSTSLSWDVKIALVRQVTDGLQYLHDQNIIPSELHLRNVVICEGIPKLTNLRMPQARTSGYFSFSKHSPPEVLLSHEPENKKKLNIYSLGVLMWEISNDGIEPFNDRHTIALVINIIKAVRPTCAKILSELRNISLTDITDTYNVDKAYNTAGFQALRPKPKAIDPNLSLDYGSPSKQKRMKEEFVGFFALNRGRNLNEFDFKRAEGKVLDDNGDVKILKSELNSPFIYNSLTTDSMWGKVTGLFANSRDGNQIQVHVPVSTVEYTSTASNKFIRDIESALEISDKTEKVKMLEKYFNYYGNHVVRKFTLGGVITVRNWKTVSNKEKSYLRNYLQWAIDCGKGKTSEIFEDVPLDNIPPLQADGEMDTLGDLYNWFKSLYNFDFAKIIAYGKIIPSYKLLPNKLQEKLFEVTGGNPVNTPDGELIPNVPISYKKKELSAWIALKPSLELFLLDFIHNNSLQYGVVLQKSDIGHGKKATFKFVKVPAVTEIKKITLRLTAPQNRQEAYLLENGIIWKDNGNLTLENIPFSEYSSILHHPLEDFKSAKNQPSQAIYCQIIMHMAKVSFSLTDIRSLQGYSNSVNAALQSNEPFKNLCKIFGDDYGHLLARTLTVGGILSKKCIPRTKQNIPGRQIQFEYELDDPQIIEKINSQLKIWEKEFEVNTSFLIDNNGDVVNSNGIKPWIEDFQDINASQNWCIVAYEDWTPLYKLLRRTSANIDNTFGHYQIVFNGEELFQMDDQSTFVIRFPGPLNDNNYHIFGVVVKKDESGNWRKYQHPDLSVRFDHQNKSSCVAYIYKSKDFNIRLNKEETKLLWLVLAAPKGFCSNKNRNVKVLYGNIPVNETPLEVCLSCKDLTTDCVLITSIVSKDKFAFYTIKPKTWDKARINLEITKDQLNLNLENFNEQTVQENTVLKWCVIYTDKRKPMVSDANILRTHSWNSFGDYLVDGIERVEEEEEEERIDVSSEMTFEEATQQHNLPNGNMFEAWKTFIYCARKGNQDALYWIGFYLQYDILTTSKLFLRRFYDDAVDEFAEGAETNLQAAMMLYKKSADAEYHDAQLRYGFSLYSGQGVPQNKEEAIRYFRSAAINKNHTAMYNLGTILLLSGNDQNKAEGEKWLIDAARNNHQKAIGICKAHNIAF</sequence>
<evidence type="ECO:0000313" key="4">
    <source>
        <dbReference type="Proteomes" id="UP000789759"/>
    </source>
</evidence>
<dbReference type="InterPro" id="IPR011990">
    <property type="entry name" value="TPR-like_helical_dom_sf"/>
</dbReference>
<evidence type="ECO:0000259" key="2">
    <source>
        <dbReference type="PROSITE" id="PS50011"/>
    </source>
</evidence>
<protein>
    <submittedName>
        <fullName evidence="3">6356_t:CDS:1</fullName>
    </submittedName>
</protein>
<dbReference type="GO" id="GO:0005524">
    <property type="term" value="F:ATP binding"/>
    <property type="evidence" value="ECO:0007669"/>
    <property type="project" value="InterPro"/>
</dbReference>
<dbReference type="Gene3D" id="1.10.510.10">
    <property type="entry name" value="Transferase(Phosphotransferase) domain 1"/>
    <property type="match status" value="1"/>
</dbReference>
<comment type="caution">
    <text evidence="3">The sequence shown here is derived from an EMBL/GenBank/DDBJ whole genome shotgun (WGS) entry which is preliminary data.</text>
</comment>
<dbReference type="Gene3D" id="1.25.40.10">
    <property type="entry name" value="Tetratricopeptide repeat domain"/>
    <property type="match status" value="1"/>
</dbReference>
<feature type="domain" description="Protein kinase" evidence="2">
    <location>
        <begin position="1"/>
        <end position="257"/>
    </location>
</feature>
<evidence type="ECO:0000313" key="3">
    <source>
        <dbReference type="EMBL" id="CAG8465204.1"/>
    </source>
</evidence>
<dbReference type="OrthoDB" id="2354319at2759"/>
<comment type="similarity">
    <text evidence="1">Belongs to the sel-1 family.</text>
</comment>
<proteinExistence type="inferred from homology"/>
<keyword evidence="4" id="KW-1185">Reference proteome</keyword>
<dbReference type="AlphaFoldDB" id="A0A9N8Z310"/>
<reference evidence="3" key="1">
    <citation type="submission" date="2021-06" db="EMBL/GenBank/DDBJ databases">
        <authorList>
            <person name="Kallberg Y."/>
            <person name="Tangrot J."/>
            <person name="Rosling A."/>
        </authorList>
    </citation>
    <scope>NUCLEOTIDE SEQUENCE</scope>
    <source>
        <strain evidence="3">FL966</strain>
    </source>
</reference>
<evidence type="ECO:0000256" key="1">
    <source>
        <dbReference type="ARBA" id="ARBA00038101"/>
    </source>
</evidence>
<dbReference type="InterPro" id="IPR006597">
    <property type="entry name" value="Sel1-like"/>
</dbReference>
<dbReference type="SMART" id="SM00671">
    <property type="entry name" value="SEL1"/>
    <property type="match status" value="2"/>
</dbReference>
<dbReference type="SUPFAM" id="SSF81901">
    <property type="entry name" value="HCP-like"/>
    <property type="match status" value="1"/>
</dbReference>
<dbReference type="PANTHER" id="PTHR11102">
    <property type="entry name" value="SEL-1-LIKE PROTEIN"/>
    <property type="match status" value="1"/>
</dbReference>
<name>A0A9N8Z310_9GLOM</name>
<dbReference type="EMBL" id="CAJVQA010000261">
    <property type="protein sequence ID" value="CAG8465204.1"/>
    <property type="molecule type" value="Genomic_DNA"/>
</dbReference>
<dbReference type="Proteomes" id="UP000789759">
    <property type="component" value="Unassembled WGS sequence"/>
</dbReference>